<dbReference type="PROSITE" id="PS00211">
    <property type="entry name" value="ABC_TRANSPORTER_1"/>
    <property type="match status" value="1"/>
</dbReference>
<comment type="caution">
    <text evidence="14">The sequence shown here is derived from an EMBL/GenBank/DDBJ whole genome shotgun (WGS) entry which is preliminary data.</text>
</comment>
<evidence type="ECO:0000313" key="14">
    <source>
        <dbReference type="EMBL" id="RKT78184.1"/>
    </source>
</evidence>
<dbReference type="InterPro" id="IPR017871">
    <property type="entry name" value="ABC_transporter-like_CS"/>
</dbReference>
<dbReference type="Pfam" id="PF00005">
    <property type="entry name" value="ABC_tran"/>
    <property type="match status" value="1"/>
</dbReference>
<dbReference type="SUPFAM" id="SSF52540">
    <property type="entry name" value="P-loop containing nucleoside triphosphate hydrolases"/>
    <property type="match status" value="1"/>
</dbReference>
<dbReference type="GO" id="GO:0005524">
    <property type="term" value="F:ATP binding"/>
    <property type="evidence" value="ECO:0007669"/>
    <property type="project" value="UniProtKB-KW"/>
</dbReference>
<dbReference type="Gene3D" id="3.40.50.300">
    <property type="entry name" value="P-loop containing nucleotide triphosphate hydrolases"/>
    <property type="match status" value="1"/>
</dbReference>
<feature type="domain" description="ABC transmembrane type-1" evidence="12">
    <location>
        <begin position="41"/>
        <end position="326"/>
    </location>
</feature>
<dbReference type="PANTHER" id="PTHR43394:SF1">
    <property type="entry name" value="ATP-BINDING CASSETTE SUB-FAMILY B MEMBER 10, MITOCHONDRIAL"/>
    <property type="match status" value="1"/>
</dbReference>
<keyword evidence="4" id="KW-0997">Cell inner membrane</keyword>
<evidence type="ECO:0000256" key="4">
    <source>
        <dbReference type="ARBA" id="ARBA00022519"/>
    </source>
</evidence>
<evidence type="ECO:0000313" key="15">
    <source>
        <dbReference type="Proteomes" id="UP000278440"/>
    </source>
</evidence>
<evidence type="ECO:0000256" key="5">
    <source>
        <dbReference type="ARBA" id="ARBA00022692"/>
    </source>
</evidence>
<dbReference type="SMART" id="SM00382">
    <property type="entry name" value="AAA"/>
    <property type="match status" value="1"/>
</dbReference>
<dbReference type="InterPro" id="IPR027417">
    <property type="entry name" value="P-loop_NTPase"/>
</dbReference>
<dbReference type="InterPro" id="IPR003439">
    <property type="entry name" value="ABC_transporter-like_ATP-bd"/>
</dbReference>
<dbReference type="InterPro" id="IPR003593">
    <property type="entry name" value="AAA+_ATPase"/>
</dbReference>
<evidence type="ECO:0000256" key="1">
    <source>
        <dbReference type="ARBA" id="ARBA00004651"/>
    </source>
</evidence>
<feature type="transmembrane region" description="Helical" evidence="10">
    <location>
        <begin position="151"/>
        <end position="171"/>
    </location>
</feature>
<evidence type="ECO:0000256" key="6">
    <source>
        <dbReference type="ARBA" id="ARBA00022741"/>
    </source>
</evidence>
<keyword evidence="7 14" id="KW-0067">ATP-binding</keyword>
<accession>A0A495XZ80</accession>
<evidence type="ECO:0000256" key="2">
    <source>
        <dbReference type="ARBA" id="ARBA00022448"/>
    </source>
</evidence>
<evidence type="ECO:0000313" key="16">
    <source>
        <dbReference type="Proteomes" id="UP000590811"/>
    </source>
</evidence>
<organism evidence="14 15">
    <name type="scientific">Terracoccus luteus</name>
    <dbReference type="NCBI Taxonomy" id="53356"/>
    <lineage>
        <taxon>Bacteria</taxon>
        <taxon>Bacillati</taxon>
        <taxon>Actinomycetota</taxon>
        <taxon>Actinomycetes</taxon>
        <taxon>Micrococcales</taxon>
        <taxon>Intrasporangiaceae</taxon>
        <taxon>Terracoccus</taxon>
    </lineage>
</organism>
<dbReference type="OrthoDB" id="9806127at2"/>
<dbReference type="GO" id="GO:0005886">
    <property type="term" value="C:plasma membrane"/>
    <property type="evidence" value="ECO:0007669"/>
    <property type="project" value="UniProtKB-SubCell"/>
</dbReference>
<dbReference type="GO" id="GO:0016887">
    <property type="term" value="F:ATP hydrolysis activity"/>
    <property type="evidence" value="ECO:0007669"/>
    <property type="project" value="InterPro"/>
</dbReference>
<comment type="subcellular location">
    <subcellularLocation>
        <location evidence="1">Cell membrane</location>
        <topology evidence="1">Multi-pass membrane protein</topology>
    </subcellularLocation>
</comment>
<sequence>MSLRSAPVVEHHGIDTGPALTTWATLKRGVHLSPELKKGIWVTVVLAVLSTLGRVLVPFVVQRITDDGILAEGGPDTGAVARYIGIALVGVVVTALSAYFVNVRLFRASENGLSTLRIRAFRHIHDLAMLTQNSERRGSLVSRVTSDVDTISTFVQFGGLMLLVNIAQISLATVLMVIYSPVLGLVVWLCFVPLFIIIRKFQGIVGRAYTKVRERVGDMLGAISESVVGAQAIRAYGVEDRTSVRIDAAIEEHRKAAIGAQARSVIAFTSGQLVSGLTTGVVLVVGTVLAARGSLTLGELLAFLFLVNLFTQPVQQATEILNEMQNAVAGWRRVIGIIDTPADVADPGDEGVELPRGPITVQFDGVGFAYPGGEPVLHDIDLTIAPRSRVAIVGETGSGKSTLAKLLTRLMDPTTGRVLLDGAELDGIRFSSLRQRVVLVPQEGFLFDGTLLDNLRFGRPQATDDDVRLTLTELGLDAWVATLPFGLATDVGQRGESLSAGERQLVALARAYLADPDLLVLDEATSAVDPGTEVRLQRALDSLTRGRTSIAIAHRLSTAQAADEVIVVDAGRIVERGPHRDLVRQGGVYSRLHESWVAQQASV</sequence>
<dbReference type="PROSITE" id="PS50929">
    <property type="entry name" value="ABC_TM1F"/>
    <property type="match status" value="1"/>
</dbReference>
<dbReference type="AlphaFoldDB" id="A0A495XZ80"/>
<dbReference type="GO" id="GO:0015421">
    <property type="term" value="F:ABC-type oligopeptide transporter activity"/>
    <property type="evidence" value="ECO:0007669"/>
    <property type="project" value="TreeGrafter"/>
</dbReference>
<evidence type="ECO:0000256" key="9">
    <source>
        <dbReference type="ARBA" id="ARBA00023136"/>
    </source>
</evidence>
<feature type="transmembrane region" description="Helical" evidence="10">
    <location>
        <begin position="177"/>
        <end position="198"/>
    </location>
</feature>
<feature type="domain" description="ABC transporter" evidence="11">
    <location>
        <begin position="361"/>
        <end position="595"/>
    </location>
</feature>
<evidence type="ECO:0000256" key="10">
    <source>
        <dbReference type="SAM" id="Phobius"/>
    </source>
</evidence>
<keyword evidence="2" id="KW-0813">Transport</keyword>
<gene>
    <name evidence="14" type="ORF">DFJ68_1623</name>
    <name evidence="13" type="ORF">FHW14_002984</name>
</gene>
<keyword evidence="15" id="KW-1185">Reference proteome</keyword>
<dbReference type="EMBL" id="RBXT01000001">
    <property type="protein sequence ID" value="RKT78184.1"/>
    <property type="molecule type" value="Genomic_DNA"/>
</dbReference>
<evidence type="ECO:0000313" key="13">
    <source>
        <dbReference type="EMBL" id="MBB2987798.1"/>
    </source>
</evidence>
<proteinExistence type="predicted"/>
<dbReference type="EMBL" id="JACHVT010000006">
    <property type="protein sequence ID" value="MBB2987798.1"/>
    <property type="molecule type" value="Genomic_DNA"/>
</dbReference>
<dbReference type="Proteomes" id="UP000590811">
    <property type="component" value="Unassembled WGS sequence"/>
</dbReference>
<keyword evidence="9 10" id="KW-0472">Membrane</keyword>
<feature type="transmembrane region" description="Helical" evidence="10">
    <location>
        <begin position="81"/>
        <end position="101"/>
    </location>
</feature>
<dbReference type="PANTHER" id="PTHR43394">
    <property type="entry name" value="ATP-DEPENDENT PERMEASE MDL1, MITOCHONDRIAL"/>
    <property type="match status" value="1"/>
</dbReference>
<reference evidence="14 15" key="1">
    <citation type="submission" date="2018-10" db="EMBL/GenBank/DDBJ databases">
        <title>Sequencing the genomes of 1000 actinobacteria strains.</title>
        <authorList>
            <person name="Klenk H.-P."/>
        </authorList>
    </citation>
    <scope>NUCLEOTIDE SEQUENCE [LARGE SCALE GENOMIC DNA]</scope>
    <source>
        <strain evidence="14 15">DSM 44267</strain>
    </source>
</reference>
<keyword evidence="6" id="KW-0547">Nucleotide-binding</keyword>
<feature type="transmembrane region" description="Helical" evidence="10">
    <location>
        <begin position="40"/>
        <end position="61"/>
    </location>
</feature>
<evidence type="ECO:0000259" key="12">
    <source>
        <dbReference type="PROSITE" id="PS50929"/>
    </source>
</evidence>
<dbReference type="Pfam" id="PF00664">
    <property type="entry name" value="ABC_membrane"/>
    <property type="match status" value="1"/>
</dbReference>
<dbReference type="RefSeq" id="WP_121032310.1">
    <property type="nucleotide sequence ID" value="NZ_JACHVT010000006.1"/>
</dbReference>
<keyword evidence="8 10" id="KW-1133">Transmembrane helix</keyword>
<dbReference type="SUPFAM" id="SSF90123">
    <property type="entry name" value="ABC transporter transmembrane region"/>
    <property type="match status" value="1"/>
</dbReference>
<dbReference type="FunFam" id="3.40.50.300:FF:001001">
    <property type="entry name" value="Multidrug ABC transporter ATP-binding protein"/>
    <property type="match status" value="1"/>
</dbReference>
<dbReference type="Gene3D" id="1.20.1560.10">
    <property type="entry name" value="ABC transporter type 1, transmembrane domain"/>
    <property type="match status" value="1"/>
</dbReference>
<evidence type="ECO:0000256" key="3">
    <source>
        <dbReference type="ARBA" id="ARBA00022475"/>
    </source>
</evidence>
<evidence type="ECO:0000256" key="7">
    <source>
        <dbReference type="ARBA" id="ARBA00022840"/>
    </source>
</evidence>
<protein>
    <submittedName>
        <fullName evidence="14">Putative ABC transport system ATP-binding protein</fullName>
    </submittedName>
</protein>
<dbReference type="PROSITE" id="PS50893">
    <property type="entry name" value="ABC_TRANSPORTER_2"/>
    <property type="match status" value="1"/>
</dbReference>
<dbReference type="InterPro" id="IPR011527">
    <property type="entry name" value="ABC1_TM_dom"/>
</dbReference>
<dbReference type="Proteomes" id="UP000278440">
    <property type="component" value="Unassembled WGS sequence"/>
</dbReference>
<dbReference type="InterPro" id="IPR039421">
    <property type="entry name" value="Type_1_exporter"/>
</dbReference>
<dbReference type="InterPro" id="IPR036640">
    <property type="entry name" value="ABC1_TM_sf"/>
</dbReference>
<keyword evidence="5 10" id="KW-0812">Transmembrane</keyword>
<name>A0A495XZ80_9MICO</name>
<evidence type="ECO:0000256" key="8">
    <source>
        <dbReference type="ARBA" id="ARBA00022989"/>
    </source>
</evidence>
<evidence type="ECO:0000259" key="11">
    <source>
        <dbReference type="PROSITE" id="PS50893"/>
    </source>
</evidence>
<keyword evidence="3" id="KW-1003">Cell membrane</keyword>
<reference evidence="13 16" key="2">
    <citation type="submission" date="2020-08" db="EMBL/GenBank/DDBJ databases">
        <title>Genomic Encyclopedia of Type Strains, Phase IV (KMG-V): Genome sequencing to study the core and pangenomes of soil and plant-associated prokaryotes.</title>
        <authorList>
            <person name="Whitman W."/>
        </authorList>
    </citation>
    <scope>NUCLEOTIDE SEQUENCE [LARGE SCALE GENOMIC DNA]</scope>
    <source>
        <strain evidence="13 16">B3ACCR2</strain>
    </source>
</reference>